<evidence type="ECO:0000313" key="3">
    <source>
        <dbReference type="EMBL" id="KAI3902039.1"/>
    </source>
</evidence>
<dbReference type="Proteomes" id="UP001202328">
    <property type="component" value="Unassembled WGS sequence"/>
</dbReference>
<keyword evidence="4" id="KW-1185">Reference proteome</keyword>
<feature type="compositionally biased region" description="Basic residues" evidence="1">
    <location>
        <begin position="175"/>
        <end position="184"/>
    </location>
</feature>
<dbReference type="InterPro" id="IPR000467">
    <property type="entry name" value="G_patch_dom"/>
</dbReference>
<dbReference type="InterPro" id="IPR039146">
    <property type="entry name" value="GPANK1"/>
</dbReference>
<evidence type="ECO:0000313" key="4">
    <source>
        <dbReference type="Proteomes" id="UP001202328"/>
    </source>
</evidence>
<dbReference type="AlphaFoldDB" id="A0AAD4SDW5"/>
<feature type="compositionally biased region" description="Basic and acidic residues" evidence="1">
    <location>
        <begin position="185"/>
        <end position="194"/>
    </location>
</feature>
<feature type="domain" description="G-patch" evidence="2">
    <location>
        <begin position="105"/>
        <end position="151"/>
    </location>
</feature>
<evidence type="ECO:0000259" key="2">
    <source>
        <dbReference type="PROSITE" id="PS50174"/>
    </source>
</evidence>
<evidence type="ECO:0000256" key="1">
    <source>
        <dbReference type="SAM" id="MobiDB-lite"/>
    </source>
</evidence>
<dbReference type="EMBL" id="JAJJMB010011474">
    <property type="protein sequence ID" value="KAI3902039.1"/>
    <property type="molecule type" value="Genomic_DNA"/>
</dbReference>
<organism evidence="3 4">
    <name type="scientific">Papaver atlanticum</name>
    <dbReference type="NCBI Taxonomy" id="357466"/>
    <lineage>
        <taxon>Eukaryota</taxon>
        <taxon>Viridiplantae</taxon>
        <taxon>Streptophyta</taxon>
        <taxon>Embryophyta</taxon>
        <taxon>Tracheophyta</taxon>
        <taxon>Spermatophyta</taxon>
        <taxon>Magnoliopsida</taxon>
        <taxon>Ranunculales</taxon>
        <taxon>Papaveraceae</taxon>
        <taxon>Papaveroideae</taxon>
        <taxon>Papaver</taxon>
    </lineage>
</organism>
<reference evidence="3" key="1">
    <citation type="submission" date="2022-04" db="EMBL/GenBank/DDBJ databases">
        <title>A functionally conserved STORR gene fusion in Papaver species that diverged 16.8 million years ago.</title>
        <authorList>
            <person name="Catania T."/>
        </authorList>
    </citation>
    <scope>NUCLEOTIDE SEQUENCE</scope>
    <source>
        <strain evidence="3">S-188037</strain>
    </source>
</reference>
<protein>
    <recommendedName>
        <fullName evidence="2">G-patch domain-containing protein</fullName>
    </recommendedName>
</protein>
<gene>
    <name evidence="3" type="ORF">MKW98_013713</name>
</gene>
<feature type="region of interest" description="Disordered" evidence="1">
    <location>
        <begin position="153"/>
        <end position="194"/>
    </location>
</feature>
<dbReference type="GO" id="GO:0003676">
    <property type="term" value="F:nucleic acid binding"/>
    <property type="evidence" value="ECO:0007669"/>
    <property type="project" value="InterPro"/>
</dbReference>
<dbReference type="Pfam" id="PF01585">
    <property type="entry name" value="G-patch"/>
    <property type="match status" value="2"/>
</dbReference>
<name>A0AAD4SDW5_9MAGN</name>
<dbReference type="PROSITE" id="PS50174">
    <property type="entry name" value="G_PATCH"/>
    <property type="match status" value="2"/>
</dbReference>
<sequence length="211" mass="23528">MGEVSYSSATAINSTNIGFQLLKKSGWKEGTGLGASEQGRLDPIYVHVKNNKAGLGGDTIEKKVKLLTKNSASRWKSEIADNSYKEQPVIMRDRFGACNSTSINSSNIGFRLLKKCGWKEGTGLGVSEQGMLEPIEGHIKKDKSGLGLEKVNNKLVERPASKGKRQTEPSQTQKQTRKASKRMKKMLEEEKRSQEKGFEIAFFREFWPDNV</sequence>
<feature type="domain" description="G-patch" evidence="2">
    <location>
        <begin position="14"/>
        <end position="60"/>
    </location>
</feature>
<proteinExistence type="predicted"/>
<dbReference type="PANTHER" id="PTHR20923">
    <property type="entry name" value="BAT4 PROTEIN-RELATED"/>
    <property type="match status" value="1"/>
</dbReference>
<dbReference type="PANTHER" id="PTHR20923:SF1">
    <property type="entry name" value="G PATCH DOMAIN AND ANKYRIN REPEAT-CONTAINING PROTEIN 1"/>
    <property type="match status" value="1"/>
</dbReference>
<dbReference type="SMART" id="SM00443">
    <property type="entry name" value="G_patch"/>
    <property type="match status" value="2"/>
</dbReference>
<comment type="caution">
    <text evidence="3">The sequence shown here is derived from an EMBL/GenBank/DDBJ whole genome shotgun (WGS) entry which is preliminary data.</text>
</comment>
<accession>A0AAD4SDW5</accession>